<feature type="compositionally biased region" description="Low complexity" evidence="1">
    <location>
        <begin position="41"/>
        <end position="62"/>
    </location>
</feature>
<comment type="caution">
    <text evidence="2">The sequence shown here is derived from an EMBL/GenBank/DDBJ whole genome shotgun (WGS) entry which is preliminary data.</text>
</comment>
<keyword evidence="3" id="KW-1185">Reference proteome</keyword>
<feature type="region of interest" description="Disordered" evidence="1">
    <location>
        <begin position="41"/>
        <end position="66"/>
    </location>
</feature>
<evidence type="ECO:0000313" key="2">
    <source>
        <dbReference type="EMBL" id="MCM2579858.1"/>
    </source>
</evidence>
<protein>
    <submittedName>
        <fullName evidence="2">Uncharacterized protein</fullName>
    </submittedName>
</protein>
<sequence>MASDGLRSNTETLRTEGGNFVALGKDFQSAVNRMINGLSALGAGPPAGNQPQGSQPPQQSVGEQFWSGLASFDSKAGAPPWGDDEIGEKFGVAYEGLRDGMYESMGHLCSKLQEIGKALESMAKNHEANEDFNELLMKQHVRNQQAEHQAIAHLSRPHH</sequence>
<evidence type="ECO:0000256" key="1">
    <source>
        <dbReference type="SAM" id="MobiDB-lite"/>
    </source>
</evidence>
<name>A0ABT0XD54_9ACTN</name>
<dbReference type="Proteomes" id="UP001167160">
    <property type="component" value="Unassembled WGS sequence"/>
</dbReference>
<dbReference type="EMBL" id="JAMQGM010000047">
    <property type="protein sequence ID" value="MCM2579858.1"/>
    <property type="molecule type" value="Genomic_DNA"/>
</dbReference>
<dbReference type="RefSeq" id="WP_251418182.1">
    <property type="nucleotide sequence ID" value="NZ_JAMQGM010000047.1"/>
</dbReference>
<gene>
    <name evidence="2" type="ORF">M1E25_21335</name>
</gene>
<reference evidence="2" key="1">
    <citation type="journal article" date="2023" name="Int. J. Syst. Evol. Microbiol.">
        <title>Streptomyces meridianus sp. nov. isolated from brackish water of the Tagus estuary in Alcochete, Portugal.</title>
        <authorList>
            <person name="Santos J.D.N."/>
            <person name="Klimek D."/>
            <person name="Calusinska M."/>
            <person name="Lobo Da Cunha A."/>
            <person name="Catita J."/>
            <person name="Goncalves H."/>
            <person name="Gonzalez I."/>
            <person name="Reyes F."/>
            <person name="Lage O.M."/>
        </authorList>
    </citation>
    <scope>NUCLEOTIDE SEQUENCE</scope>
    <source>
        <strain evidence="2">MTZ3.1</strain>
    </source>
</reference>
<proteinExistence type="predicted"/>
<accession>A0ABT0XD54</accession>
<evidence type="ECO:0000313" key="3">
    <source>
        <dbReference type="Proteomes" id="UP001167160"/>
    </source>
</evidence>
<organism evidence="2 3">
    <name type="scientific">Streptomyces meridianus</name>
    <dbReference type="NCBI Taxonomy" id="2938945"/>
    <lineage>
        <taxon>Bacteria</taxon>
        <taxon>Bacillati</taxon>
        <taxon>Actinomycetota</taxon>
        <taxon>Actinomycetes</taxon>
        <taxon>Kitasatosporales</taxon>
        <taxon>Streptomycetaceae</taxon>
        <taxon>Streptomyces</taxon>
    </lineage>
</organism>